<feature type="region of interest" description="Disordered" evidence="1">
    <location>
        <begin position="183"/>
        <end position="261"/>
    </location>
</feature>
<feature type="compositionally biased region" description="Basic residues" evidence="1">
    <location>
        <begin position="34"/>
        <end position="48"/>
    </location>
</feature>
<feature type="compositionally biased region" description="Basic and acidic residues" evidence="1">
    <location>
        <begin position="139"/>
        <end position="151"/>
    </location>
</feature>
<organism evidence="2 3">
    <name type="scientific">Phytophthora pseudosyringae</name>
    <dbReference type="NCBI Taxonomy" id="221518"/>
    <lineage>
        <taxon>Eukaryota</taxon>
        <taxon>Sar</taxon>
        <taxon>Stramenopiles</taxon>
        <taxon>Oomycota</taxon>
        <taxon>Peronosporomycetes</taxon>
        <taxon>Peronosporales</taxon>
        <taxon>Peronosporaceae</taxon>
        <taxon>Phytophthora</taxon>
    </lineage>
</organism>
<feature type="region of interest" description="Disordered" evidence="1">
    <location>
        <begin position="1"/>
        <end position="69"/>
    </location>
</feature>
<name>A0A8T1VVS0_9STRA</name>
<gene>
    <name evidence="2" type="ORF">PHYPSEUDO_003035</name>
</gene>
<dbReference type="AlphaFoldDB" id="A0A8T1VVS0"/>
<evidence type="ECO:0000313" key="2">
    <source>
        <dbReference type="EMBL" id="KAG7384010.1"/>
    </source>
</evidence>
<evidence type="ECO:0000256" key="1">
    <source>
        <dbReference type="SAM" id="MobiDB-lite"/>
    </source>
</evidence>
<protein>
    <submittedName>
        <fullName evidence="2">Uncharacterized protein</fullName>
    </submittedName>
</protein>
<accession>A0A8T1VVS0</accession>
<proteinExistence type="predicted"/>
<feature type="region of interest" description="Disordered" evidence="1">
    <location>
        <begin position="132"/>
        <end position="170"/>
    </location>
</feature>
<dbReference type="Proteomes" id="UP000694044">
    <property type="component" value="Unassembled WGS sequence"/>
</dbReference>
<sequence length="261" mass="30225">MPRRKRTREKIEEALRDNLRVNATPVAPEEPSAKKRRQTRLHTNKRNLNKALQAIRIGDGDEDSRPAAAPLSTVPAPGIISRMEQPCAVAPVTLLRHPTWWPSSVGDATRSNNVAGGQQYRCRRRTGIVTERAARAQRPAHERVIERERNRLRQATSPANRTEQQLHTHRELDRLRLLEVRTNHTEADAGEARERNRLGQLRTRANRTDDEEYADRENDRIRQQQLRGDHTEAEEEADRERNRLHLQQARANSTEEEQDEE</sequence>
<comment type="caution">
    <text evidence="2">The sequence shown here is derived from an EMBL/GenBank/DDBJ whole genome shotgun (WGS) entry which is preliminary data.</text>
</comment>
<feature type="compositionally biased region" description="Polar residues" evidence="1">
    <location>
        <begin position="153"/>
        <end position="163"/>
    </location>
</feature>
<evidence type="ECO:0000313" key="3">
    <source>
        <dbReference type="Proteomes" id="UP000694044"/>
    </source>
</evidence>
<dbReference type="EMBL" id="JAGDFM010000159">
    <property type="protein sequence ID" value="KAG7384010.1"/>
    <property type="molecule type" value="Genomic_DNA"/>
</dbReference>
<feature type="compositionally biased region" description="Basic and acidic residues" evidence="1">
    <location>
        <begin position="9"/>
        <end position="19"/>
    </location>
</feature>
<reference evidence="2" key="1">
    <citation type="submission" date="2021-02" db="EMBL/GenBank/DDBJ databases">
        <authorList>
            <person name="Palmer J.M."/>
        </authorList>
    </citation>
    <scope>NUCLEOTIDE SEQUENCE</scope>
    <source>
        <strain evidence="2">SCRP734</strain>
    </source>
</reference>
<feature type="compositionally biased region" description="Basic and acidic residues" evidence="1">
    <location>
        <begin position="183"/>
        <end position="197"/>
    </location>
</feature>
<dbReference type="OrthoDB" id="146669at2759"/>
<keyword evidence="3" id="KW-1185">Reference proteome</keyword>
<feature type="compositionally biased region" description="Basic and acidic residues" evidence="1">
    <location>
        <begin position="215"/>
        <end position="231"/>
    </location>
</feature>